<dbReference type="AlphaFoldDB" id="A0A450TGV2"/>
<accession>A0A450TGV2</accession>
<evidence type="ECO:0000256" key="1">
    <source>
        <dbReference type="SAM" id="SignalP"/>
    </source>
</evidence>
<proteinExistence type="predicted"/>
<gene>
    <name evidence="2" type="ORF">BECKDK2373C_GA0170839_11474</name>
</gene>
<organism evidence="2">
    <name type="scientific">Candidatus Kentrum sp. DK</name>
    <dbReference type="NCBI Taxonomy" id="2126562"/>
    <lineage>
        <taxon>Bacteria</taxon>
        <taxon>Pseudomonadati</taxon>
        <taxon>Pseudomonadota</taxon>
        <taxon>Gammaproteobacteria</taxon>
        <taxon>Candidatus Kentrum</taxon>
    </lineage>
</organism>
<keyword evidence="1" id="KW-0732">Signal</keyword>
<feature type="signal peptide" evidence="1">
    <location>
        <begin position="1"/>
        <end position="18"/>
    </location>
</feature>
<sequence>MKILILSLILFLPQAAIAGFFDSIGDALKEASGEAKEAGQGITEWVEEVPAVTGDILPEISITDEEKGIITKIGCVVATGGIPLGCAPDAIGGAMDLLFDDDE</sequence>
<name>A0A450TGV2_9GAMM</name>
<protein>
    <submittedName>
        <fullName evidence="2">Uncharacterized protein</fullName>
    </submittedName>
</protein>
<feature type="chain" id="PRO_5019163621" evidence="1">
    <location>
        <begin position="19"/>
        <end position="103"/>
    </location>
</feature>
<dbReference type="EMBL" id="CAADEY010000147">
    <property type="protein sequence ID" value="VFJ66412.1"/>
    <property type="molecule type" value="Genomic_DNA"/>
</dbReference>
<reference evidence="2" key="1">
    <citation type="submission" date="2019-02" db="EMBL/GenBank/DDBJ databases">
        <authorList>
            <person name="Gruber-Vodicka R. H."/>
            <person name="Seah K. B. B."/>
        </authorList>
    </citation>
    <scope>NUCLEOTIDE SEQUENCE</scope>
    <source>
        <strain evidence="2">BECK_DK161</strain>
    </source>
</reference>
<evidence type="ECO:0000313" key="2">
    <source>
        <dbReference type="EMBL" id="VFJ66412.1"/>
    </source>
</evidence>